<evidence type="ECO:0000313" key="2">
    <source>
        <dbReference type="EMBL" id="HJB90396.1"/>
    </source>
</evidence>
<dbReference type="Proteomes" id="UP000886883">
    <property type="component" value="Unassembled WGS sequence"/>
</dbReference>
<evidence type="ECO:0000313" key="3">
    <source>
        <dbReference type="Proteomes" id="UP000886883"/>
    </source>
</evidence>
<evidence type="ECO:0000256" key="1">
    <source>
        <dbReference type="SAM" id="MobiDB-lite"/>
    </source>
</evidence>
<organism evidence="2 3">
    <name type="scientific">Candidatus Eisenbergiella merdigallinarum</name>
    <dbReference type="NCBI Taxonomy" id="2838552"/>
    <lineage>
        <taxon>Bacteria</taxon>
        <taxon>Bacillati</taxon>
        <taxon>Bacillota</taxon>
        <taxon>Clostridia</taxon>
        <taxon>Lachnospirales</taxon>
        <taxon>Lachnospiraceae</taxon>
        <taxon>Eisenbergiella</taxon>
    </lineage>
</organism>
<dbReference type="EMBL" id="DWXE01000010">
    <property type="protein sequence ID" value="HJB90396.1"/>
    <property type="molecule type" value="Genomic_DNA"/>
</dbReference>
<comment type="caution">
    <text evidence="2">The sequence shown here is derived from an EMBL/GenBank/DDBJ whole genome shotgun (WGS) entry which is preliminary data.</text>
</comment>
<accession>A0A9D2SCT7</accession>
<gene>
    <name evidence="2" type="ORF">H9763_02890</name>
</gene>
<sequence length="137" mass="15772">MRDSYEDIMDLSRPVSRRHPPMPNAERAAQFFPFDALGFQATVREEERLTQERILLDEDARAVLDHRLSELRQKIRQRPMVSVTWFVPDGRKEGGSCVTAVKRAKKLEESERVLILEDGCRIPLEDILALSGPLPEM</sequence>
<reference evidence="2" key="1">
    <citation type="journal article" date="2021" name="PeerJ">
        <title>Extensive microbial diversity within the chicken gut microbiome revealed by metagenomics and culture.</title>
        <authorList>
            <person name="Gilroy R."/>
            <person name="Ravi A."/>
            <person name="Getino M."/>
            <person name="Pursley I."/>
            <person name="Horton D.L."/>
            <person name="Alikhan N.F."/>
            <person name="Baker D."/>
            <person name="Gharbi K."/>
            <person name="Hall N."/>
            <person name="Watson M."/>
            <person name="Adriaenssens E.M."/>
            <person name="Foster-Nyarko E."/>
            <person name="Jarju S."/>
            <person name="Secka A."/>
            <person name="Antonio M."/>
            <person name="Oren A."/>
            <person name="Chaudhuri R.R."/>
            <person name="La Ragione R."/>
            <person name="Hildebrand F."/>
            <person name="Pallen M.J."/>
        </authorList>
    </citation>
    <scope>NUCLEOTIDE SEQUENCE</scope>
    <source>
        <strain evidence="2">USAMLcec3-2134</strain>
    </source>
</reference>
<evidence type="ECO:0008006" key="4">
    <source>
        <dbReference type="Google" id="ProtNLM"/>
    </source>
</evidence>
<name>A0A9D2SCT7_9FIRM</name>
<proteinExistence type="predicted"/>
<feature type="region of interest" description="Disordered" evidence="1">
    <location>
        <begin position="1"/>
        <end position="21"/>
    </location>
</feature>
<dbReference type="AlphaFoldDB" id="A0A9D2SCT7"/>
<reference evidence="2" key="2">
    <citation type="submission" date="2021-04" db="EMBL/GenBank/DDBJ databases">
        <authorList>
            <person name="Gilroy R."/>
        </authorList>
    </citation>
    <scope>NUCLEOTIDE SEQUENCE</scope>
    <source>
        <strain evidence="2">USAMLcec3-2134</strain>
    </source>
</reference>
<protein>
    <recommendedName>
        <fullName evidence="4">YolD-like family protein</fullName>
    </recommendedName>
</protein>